<dbReference type="Gene3D" id="3.40.190.10">
    <property type="entry name" value="Periplasmic binding protein-like II"/>
    <property type="match status" value="2"/>
</dbReference>
<name>A0A6N6VJX7_9HYPH</name>
<dbReference type="PANTHER" id="PTHR30222:SF18">
    <property type="entry name" value="BIFUNCTIONAL POLYHYDROXYBUTYRATE SYNTHASE _ ABC TRANSPORTER PERIPLASMIC BINDING PROTEIN-RELATED"/>
    <property type="match status" value="1"/>
</dbReference>
<evidence type="ECO:0000256" key="2">
    <source>
        <dbReference type="ARBA" id="ARBA00022448"/>
    </source>
</evidence>
<dbReference type="Proteomes" id="UP000468901">
    <property type="component" value="Unassembled WGS sequence"/>
</dbReference>
<feature type="chain" id="PRO_5026844404" evidence="5">
    <location>
        <begin position="26"/>
        <end position="383"/>
    </location>
</feature>
<keyword evidence="3 5" id="KW-0732">Signal</keyword>
<sequence>MNLTRTLAAGISLGTAIAFSASAFAAPAAPNYPQTIGKGEGALNIVAWEGYAEDSWIKPFEKETGCVVNRKYAGSSDEMVTLMRQGGGGEYDLVSASGDASLRLIYGGTVQPIDVKLIPDFENFVPDLKAPPHNTVKGLHYGLSYEWGPNVLLYNTDKIAAAPTSWSAIYDEQYKGKVTVPDNPIQIADAALYLAVKDPSLGIKDPYELTEKQLDAVVALLKQQRSLVKKYWALASDEIELFKNGDVVIGAAWPYQTITLKAAGAKVADTIPTEGATGWADSWMLSAKTKHPNCAYKFMAYVSTPAVQAQQALYFGETPANMKACEEMDKAEAGSCAKYHLDEATTYIKKIKFWKTPQKTCSDGSQTCTDYSVWQRKWQEVKG</sequence>
<dbReference type="EMBL" id="WESC01000005">
    <property type="protein sequence ID" value="KAB7740879.1"/>
    <property type="molecule type" value="Genomic_DNA"/>
</dbReference>
<dbReference type="PANTHER" id="PTHR30222">
    <property type="entry name" value="SPERMIDINE/PUTRESCINE-BINDING PERIPLASMIC PROTEIN"/>
    <property type="match status" value="1"/>
</dbReference>
<reference evidence="6 7" key="1">
    <citation type="submission" date="2019-09" db="EMBL/GenBank/DDBJ databases">
        <title>Parvibaculum sedimenti sp. nov., isolated from sediment.</title>
        <authorList>
            <person name="Wang Y."/>
        </authorList>
    </citation>
    <scope>NUCLEOTIDE SEQUENCE [LARGE SCALE GENOMIC DNA]</scope>
    <source>
        <strain evidence="6 7">HXT-9</strain>
    </source>
</reference>
<comment type="subcellular location">
    <subcellularLocation>
        <location evidence="1">Periplasm</location>
    </subcellularLocation>
</comment>
<keyword evidence="4" id="KW-0574">Periplasm</keyword>
<dbReference type="GO" id="GO:0042597">
    <property type="term" value="C:periplasmic space"/>
    <property type="evidence" value="ECO:0007669"/>
    <property type="project" value="UniProtKB-SubCell"/>
</dbReference>
<proteinExistence type="predicted"/>
<organism evidence="6 7">
    <name type="scientific">Parvibaculum sedimenti</name>
    <dbReference type="NCBI Taxonomy" id="2608632"/>
    <lineage>
        <taxon>Bacteria</taxon>
        <taxon>Pseudomonadati</taxon>
        <taxon>Pseudomonadota</taxon>
        <taxon>Alphaproteobacteria</taxon>
        <taxon>Hyphomicrobiales</taxon>
        <taxon>Parvibaculaceae</taxon>
        <taxon>Parvibaculum</taxon>
    </lineage>
</organism>
<dbReference type="InterPro" id="IPR006059">
    <property type="entry name" value="SBP"/>
</dbReference>
<feature type="signal peptide" evidence="5">
    <location>
        <begin position="1"/>
        <end position="25"/>
    </location>
</feature>
<keyword evidence="7" id="KW-1185">Reference proteome</keyword>
<dbReference type="CDD" id="cd13588">
    <property type="entry name" value="PBP2_polyamine_1"/>
    <property type="match status" value="1"/>
</dbReference>
<evidence type="ECO:0000313" key="6">
    <source>
        <dbReference type="EMBL" id="KAB7740879.1"/>
    </source>
</evidence>
<evidence type="ECO:0000256" key="1">
    <source>
        <dbReference type="ARBA" id="ARBA00004418"/>
    </source>
</evidence>
<comment type="caution">
    <text evidence="6">The sequence shown here is derived from an EMBL/GenBank/DDBJ whole genome shotgun (WGS) entry which is preliminary data.</text>
</comment>
<evidence type="ECO:0000256" key="5">
    <source>
        <dbReference type="SAM" id="SignalP"/>
    </source>
</evidence>
<evidence type="ECO:0000256" key="4">
    <source>
        <dbReference type="ARBA" id="ARBA00022764"/>
    </source>
</evidence>
<dbReference type="PRINTS" id="PR00909">
    <property type="entry name" value="SPERMDNBNDNG"/>
</dbReference>
<dbReference type="Pfam" id="PF13416">
    <property type="entry name" value="SBP_bac_8"/>
    <property type="match status" value="1"/>
</dbReference>
<dbReference type="GO" id="GO:0019808">
    <property type="term" value="F:polyamine binding"/>
    <property type="evidence" value="ECO:0007669"/>
    <property type="project" value="InterPro"/>
</dbReference>
<protein>
    <submittedName>
        <fullName evidence="6">Extracellular solute-binding protein</fullName>
    </submittedName>
</protein>
<evidence type="ECO:0000256" key="3">
    <source>
        <dbReference type="ARBA" id="ARBA00022729"/>
    </source>
</evidence>
<evidence type="ECO:0000313" key="7">
    <source>
        <dbReference type="Proteomes" id="UP000468901"/>
    </source>
</evidence>
<keyword evidence="2" id="KW-0813">Transport</keyword>
<dbReference type="InterPro" id="IPR001188">
    <property type="entry name" value="Sperm_putr-bd"/>
</dbReference>
<dbReference type="SUPFAM" id="SSF53850">
    <property type="entry name" value="Periplasmic binding protein-like II"/>
    <property type="match status" value="1"/>
</dbReference>
<dbReference type="AlphaFoldDB" id="A0A6N6VJX7"/>
<gene>
    <name evidence="6" type="ORF">F2P47_06435</name>
</gene>
<dbReference type="GO" id="GO:0015846">
    <property type="term" value="P:polyamine transport"/>
    <property type="evidence" value="ECO:0007669"/>
    <property type="project" value="InterPro"/>
</dbReference>
<accession>A0A6N6VJX7</accession>